<dbReference type="InterPro" id="IPR013321">
    <property type="entry name" value="Arc_rbn_hlx_hlx"/>
</dbReference>
<dbReference type="EMBL" id="QBMC01000030">
    <property type="protein sequence ID" value="PZO20370.1"/>
    <property type="molecule type" value="Genomic_DNA"/>
</dbReference>
<dbReference type="GO" id="GO:0006355">
    <property type="term" value="P:regulation of DNA-templated transcription"/>
    <property type="evidence" value="ECO:0007669"/>
    <property type="project" value="InterPro"/>
</dbReference>
<evidence type="ECO:0000256" key="1">
    <source>
        <dbReference type="SAM" id="MobiDB-lite"/>
    </source>
</evidence>
<evidence type="ECO:0000313" key="2">
    <source>
        <dbReference type="EMBL" id="PZO20370.1"/>
    </source>
</evidence>
<evidence type="ECO:0000313" key="3">
    <source>
        <dbReference type="Proteomes" id="UP000249354"/>
    </source>
</evidence>
<protein>
    <submittedName>
        <fullName evidence="2">CopG family transcriptional regulator</fullName>
    </submittedName>
</protein>
<accession>A0A2W4UM87</accession>
<reference evidence="2 3" key="2">
    <citation type="submission" date="2018-06" db="EMBL/GenBank/DDBJ databases">
        <title>Metagenomic assembly of (sub)arctic Cyanobacteria and their associated microbiome from non-axenic cultures.</title>
        <authorList>
            <person name="Baurain D."/>
        </authorList>
    </citation>
    <scope>NUCLEOTIDE SEQUENCE [LARGE SCALE GENOMIC DNA]</scope>
    <source>
        <strain evidence="2">ULC129bin1</strain>
    </source>
</reference>
<dbReference type="Gene3D" id="1.10.1220.10">
    <property type="entry name" value="Met repressor-like"/>
    <property type="match status" value="1"/>
</dbReference>
<feature type="compositionally biased region" description="Basic and acidic residues" evidence="1">
    <location>
        <begin position="23"/>
        <end position="42"/>
    </location>
</feature>
<reference evidence="3" key="1">
    <citation type="submission" date="2018-04" db="EMBL/GenBank/DDBJ databases">
        <authorList>
            <person name="Cornet L."/>
        </authorList>
    </citation>
    <scope>NUCLEOTIDE SEQUENCE [LARGE SCALE GENOMIC DNA]</scope>
</reference>
<comment type="caution">
    <text evidence="2">The sequence shown here is derived from an EMBL/GenBank/DDBJ whole genome shotgun (WGS) entry which is preliminary data.</text>
</comment>
<organism evidence="2 3">
    <name type="scientific">Leptolyngbya foveolarum</name>
    <dbReference type="NCBI Taxonomy" id="47253"/>
    <lineage>
        <taxon>Bacteria</taxon>
        <taxon>Bacillati</taxon>
        <taxon>Cyanobacteriota</taxon>
        <taxon>Cyanophyceae</taxon>
        <taxon>Leptolyngbyales</taxon>
        <taxon>Leptolyngbyaceae</taxon>
        <taxon>Leptolyngbya group</taxon>
        <taxon>Leptolyngbya</taxon>
    </lineage>
</organism>
<dbReference type="InterPro" id="IPR010985">
    <property type="entry name" value="Ribbon_hlx_hlx"/>
</dbReference>
<dbReference type="SUPFAM" id="SSF47598">
    <property type="entry name" value="Ribbon-helix-helix"/>
    <property type="match status" value="1"/>
</dbReference>
<feature type="region of interest" description="Disordered" evidence="1">
    <location>
        <begin position="1"/>
        <end position="45"/>
    </location>
</feature>
<dbReference type="AlphaFoldDB" id="A0A2W4UM87"/>
<dbReference type="Proteomes" id="UP000249354">
    <property type="component" value="Unassembled WGS sequence"/>
</dbReference>
<gene>
    <name evidence="2" type="ORF">DCF25_06580</name>
</gene>
<sequence length="88" mass="9701">MTEETRFDSLIDALSSNDEPTDEPAKASKKADKQKPKHKDPNYKQVGIYLPTDLHRRMKIASAATDVETSEIAAAGIELWLAANTSDI</sequence>
<proteinExistence type="predicted"/>
<name>A0A2W4UM87_9CYAN</name>